<sequence length="332" mass="37103">MRPIVATAPTRLWSSITPLDYTPLLRENLRMPIRQMNNPSALIQTIPTLDGNSVTFPSWRNRLQNVLQIQGVLDIVNKTLPRPNNADSKEGKLAVRSPEQRGYNPEDYGADWDALSDMAISTIQLTLSVDLSIRYEGVKPAHKLFSTICDAYEKNTRARRLQLEDAFWTARQDPSQPIAKWIARVCIAASDLSSVKLTPADQQICYRLLRGLDESWKTIRDHLVYSPTEISLDDAIGALEAHEISTSTTLDFSNSEQVTAAAAKQKGRPRCYRCGEKGHHSADCPNQQNRVKFKNSTKQPEARAGATLVATLGNYTSGDEDDSFDEEIDVWG</sequence>
<dbReference type="Pfam" id="PF00098">
    <property type="entry name" value="zf-CCHC"/>
    <property type="match status" value="1"/>
</dbReference>
<evidence type="ECO:0000256" key="2">
    <source>
        <dbReference type="PROSITE-ProRule" id="PRU00047"/>
    </source>
</evidence>
<dbReference type="Proteomes" id="UP000324748">
    <property type="component" value="Unassembled WGS sequence"/>
</dbReference>
<dbReference type="GO" id="GO:0008270">
    <property type="term" value="F:zinc ion binding"/>
    <property type="evidence" value="ECO:0007669"/>
    <property type="project" value="UniProtKB-KW"/>
</dbReference>
<name>A0A5B0LY72_PUCGR</name>
<evidence type="ECO:0000313" key="5">
    <source>
        <dbReference type="EMBL" id="KAA1068780.1"/>
    </source>
</evidence>
<dbReference type="GO" id="GO:0006397">
    <property type="term" value="P:mRNA processing"/>
    <property type="evidence" value="ECO:0007669"/>
    <property type="project" value="UniProtKB-KW"/>
</dbReference>
<dbReference type="GO" id="GO:0003676">
    <property type="term" value="F:nucleic acid binding"/>
    <property type="evidence" value="ECO:0007669"/>
    <property type="project" value="InterPro"/>
</dbReference>
<evidence type="ECO:0000256" key="1">
    <source>
        <dbReference type="ARBA" id="ARBA00022664"/>
    </source>
</evidence>
<gene>
    <name evidence="5" type="ORF">PGT21_001525</name>
</gene>
<dbReference type="OrthoDB" id="2508351at2759"/>
<feature type="region of interest" description="Disordered" evidence="3">
    <location>
        <begin position="83"/>
        <end position="102"/>
    </location>
</feature>
<keyword evidence="6" id="KW-1185">Reference proteome</keyword>
<reference evidence="5 6" key="1">
    <citation type="submission" date="2019-05" db="EMBL/GenBank/DDBJ databases">
        <title>Emergence of the Ug99 lineage of the wheat stem rust pathogen through somatic hybridization.</title>
        <authorList>
            <person name="Li F."/>
            <person name="Upadhyaya N.M."/>
            <person name="Sperschneider J."/>
            <person name="Matny O."/>
            <person name="Nguyen-Phuc H."/>
            <person name="Mago R."/>
            <person name="Raley C."/>
            <person name="Miller M.E."/>
            <person name="Silverstein K.A.T."/>
            <person name="Henningsen E."/>
            <person name="Hirsch C.D."/>
            <person name="Visser B."/>
            <person name="Pretorius Z.A."/>
            <person name="Steffenson B.J."/>
            <person name="Schwessinger B."/>
            <person name="Dodds P.N."/>
            <person name="Figueroa M."/>
        </authorList>
    </citation>
    <scope>NUCLEOTIDE SEQUENCE [LARGE SCALE GENOMIC DNA]</scope>
    <source>
        <strain evidence="5">21-0</strain>
    </source>
</reference>
<dbReference type="SUPFAM" id="SSF57756">
    <property type="entry name" value="Retrovirus zinc finger-like domains"/>
    <property type="match status" value="1"/>
</dbReference>
<evidence type="ECO:0000256" key="3">
    <source>
        <dbReference type="SAM" id="MobiDB-lite"/>
    </source>
</evidence>
<dbReference type="PANTHER" id="PTHR47481">
    <property type="match status" value="1"/>
</dbReference>
<dbReference type="InterPro" id="IPR036875">
    <property type="entry name" value="Znf_CCHC_sf"/>
</dbReference>
<keyword evidence="2" id="KW-0479">Metal-binding</keyword>
<protein>
    <recommendedName>
        <fullName evidence="4">CCHC-type domain-containing protein</fullName>
    </recommendedName>
</protein>
<comment type="caution">
    <text evidence="5">The sequence shown here is derived from an EMBL/GenBank/DDBJ whole genome shotgun (WGS) entry which is preliminary data.</text>
</comment>
<dbReference type="PROSITE" id="PS50158">
    <property type="entry name" value="ZF_CCHC"/>
    <property type="match status" value="1"/>
</dbReference>
<organism evidence="5 6">
    <name type="scientific">Puccinia graminis f. sp. tritici</name>
    <dbReference type="NCBI Taxonomy" id="56615"/>
    <lineage>
        <taxon>Eukaryota</taxon>
        <taxon>Fungi</taxon>
        <taxon>Dikarya</taxon>
        <taxon>Basidiomycota</taxon>
        <taxon>Pucciniomycotina</taxon>
        <taxon>Pucciniomycetes</taxon>
        <taxon>Pucciniales</taxon>
        <taxon>Pucciniaceae</taxon>
        <taxon>Puccinia</taxon>
    </lineage>
</organism>
<dbReference type="InterPro" id="IPR001878">
    <property type="entry name" value="Znf_CCHC"/>
</dbReference>
<dbReference type="Gene3D" id="4.10.60.10">
    <property type="entry name" value="Zinc finger, CCHC-type"/>
    <property type="match status" value="1"/>
</dbReference>
<dbReference type="AlphaFoldDB" id="A0A5B0LY72"/>
<keyword evidence="1" id="KW-0507">mRNA processing</keyword>
<keyword evidence="2" id="KW-0863">Zinc-finger</keyword>
<dbReference type="Pfam" id="PF14223">
    <property type="entry name" value="Retrotran_gag_2"/>
    <property type="match status" value="1"/>
</dbReference>
<evidence type="ECO:0000313" key="6">
    <source>
        <dbReference type="Proteomes" id="UP000324748"/>
    </source>
</evidence>
<keyword evidence="2" id="KW-0862">Zinc</keyword>
<dbReference type="PANTHER" id="PTHR47481:SF7">
    <property type="entry name" value="CCHC-TYPE DOMAIN-CONTAINING PROTEIN"/>
    <property type="match status" value="1"/>
</dbReference>
<dbReference type="SMART" id="SM00343">
    <property type="entry name" value="ZnF_C2HC"/>
    <property type="match status" value="1"/>
</dbReference>
<dbReference type="EMBL" id="VSWC01000183">
    <property type="protein sequence ID" value="KAA1068780.1"/>
    <property type="molecule type" value="Genomic_DNA"/>
</dbReference>
<evidence type="ECO:0000259" key="4">
    <source>
        <dbReference type="PROSITE" id="PS50158"/>
    </source>
</evidence>
<feature type="domain" description="CCHC-type" evidence="4">
    <location>
        <begin position="270"/>
        <end position="286"/>
    </location>
</feature>
<proteinExistence type="predicted"/>
<accession>A0A5B0LY72</accession>